<evidence type="ECO:0000313" key="2">
    <source>
        <dbReference type="Proteomes" id="UP000326857"/>
    </source>
</evidence>
<dbReference type="Proteomes" id="UP000326857">
    <property type="component" value="Unassembled WGS sequence"/>
</dbReference>
<accession>A0A5E7YYR9</accession>
<gene>
    <name evidence="1" type="ORF">SPHINGO391_410124</name>
</gene>
<protein>
    <submittedName>
        <fullName evidence="1">Uncharacterized protein</fullName>
    </submittedName>
</protein>
<name>A0A5E7YYR9_9SPHN</name>
<proteinExistence type="predicted"/>
<dbReference type="AlphaFoldDB" id="A0A5E7YYR9"/>
<evidence type="ECO:0000313" key="1">
    <source>
        <dbReference type="EMBL" id="VVT11853.1"/>
    </source>
</evidence>
<organism evidence="1 2">
    <name type="scientific">Sphingomonas aurantiaca</name>
    <dbReference type="NCBI Taxonomy" id="185949"/>
    <lineage>
        <taxon>Bacteria</taxon>
        <taxon>Pseudomonadati</taxon>
        <taxon>Pseudomonadota</taxon>
        <taxon>Alphaproteobacteria</taxon>
        <taxon>Sphingomonadales</taxon>
        <taxon>Sphingomonadaceae</taxon>
        <taxon>Sphingomonas</taxon>
    </lineage>
</organism>
<sequence length="70" mass="7776">MARGGLTIPACMVDKGIMNEQPNTHRSRQIVGISLPPAVATAFKEEAARRNISLRSLFEEMWQGYGDKTK</sequence>
<dbReference type="EMBL" id="CABVLI010000036">
    <property type="protein sequence ID" value="VVT11853.1"/>
    <property type="molecule type" value="Genomic_DNA"/>
</dbReference>
<reference evidence="1 2" key="1">
    <citation type="submission" date="2019-09" db="EMBL/GenBank/DDBJ databases">
        <authorList>
            <person name="Dittami M. S."/>
        </authorList>
    </citation>
    <scope>NUCLEOTIDE SEQUENCE [LARGE SCALE GENOMIC DNA]</scope>
    <source>
        <strain evidence="1">SPHINGO391</strain>
    </source>
</reference>